<feature type="compositionally biased region" description="Basic and acidic residues" evidence="2">
    <location>
        <begin position="242"/>
        <end position="291"/>
    </location>
</feature>
<dbReference type="PANTHER" id="PTHR12161">
    <property type="entry name" value="IST1 FAMILY MEMBER"/>
    <property type="match status" value="1"/>
</dbReference>
<feature type="region of interest" description="Disordered" evidence="2">
    <location>
        <begin position="235"/>
        <end position="312"/>
    </location>
</feature>
<name>A0AAN7M3X8_TRANT</name>
<dbReference type="Pfam" id="PF03398">
    <property type="entry name" value="Ist1"/>
    <property type="match status" value="1"/>
</dbReference>
<dbReference type="FunFam" id="1.20.1260.60:FF:000002">
    <property type="entry name" value="Vacuolar protein sorting-associated protein IST1"/>
    <property type="match status" value="1"/>
</dbReference>
<dbReference type="AlphaFoldDB" id="A0AAN7M3X8"/>
<feature type="compositionally biased region" description="Basic and acidic residues" evidence="2">
    <location>
        <begin position="553"/>
        <end position="567"/>
    </location>
</feature>
<evidence type="ECO:0000256" key="1">
    <source>
        <dbReference type="ARBA" id="ARBA00005536"/>
    </source>
</evidence>
<dbReference type="InterPro" id="IPR005061">
    <property type="entry name" value="Ist1"/>
</dbReference>
<gene>
    <name evidence="3" type="ORF">SAY86_030530</name>
</gene>
<evidence type="ECO:0008006" key="5">
    <source>
        <dbReference type="Google" id="ProtNLM"/>
    </source>
</evidence>
<feature type="region of interest" description="Disordered" evidence="2">
    <location>
        <begin position="615"/>
        <end position="658"/>
    </location>
</feature>
<dbReference type="Proteomes" id="UP001346149">
    <property type="component" value="Unassembled WGS sequence"/>
</dbReference>
<accession>A0AAN7M3X8</accession>
<dbReference type="EMBL" id="JAXQNO010000005">
    <property type="protein sequence ID" value="KAK4798204.1"/>
    <property type="molecule type" value="Genomic_DNA"/>
</dbReference>
<dbReference type="InterPro" id="IPR042277">
    <property type="entry name" value="IST1-like"/>
</dbReference>
<evidence type="ECO:0000256" key="2">
    <source>
        <dbReference type="SAM" id="MobiDB-lite"/>
    </source>
</evidence>
<dbReference type="Gene3D" id="1.20.1260.60">
    <property type="entry name" value="Vacuolar protein sorting-associated protein Ist1"/>
    <property type="match status" value="1"/>
</dbReference>
<evidence type="ECO:0000313" key="3">
    <source>
        <dbReference type="EMBL" id="KAK4798204.1"/>
    </source>
</evidence>
<proteinExistence type="inferred from homology"/>
<keyword evidence="4" id="KW-1185">Reference proteome</keyword>
<sequence>MLDGILGGGFASKCKSLIKRVKWRIDMIRRKRKATQKFIKKDVAEMLANGLDINAYRKAEGLLGELTHSWCYDFVEQCCDFLLKHLSIMQKQSECPEDCKEAVGSLIFAAARFSDLPELRKLRKMFQERYGNSIDLCPSKEFMENLTPKSFPMEKKVHLIQDIASEFSINWNARNFEQRMSEASSSEQKKSVLQKHLKDNGFHHAADEKSQLPISGVENPVGGENLKFHAVEASINGPRFQKHQEAGSSKRNEYELPSDWHRSADNQLRKDHTDSSRGTRQEVISVRREGESPNAKATGPDAFSQRKGCGHSKKMDVPWHGGPGYGDHFLPTSLKGEVKGIPVTRNNTGCENNGNKSYMDSFASTPPNSKVKVSSFGLNSCGGNRPDANALTRVKSEGDRPYVDTFAATSSKCEIKAASSVHSNDCNGSSYNPVRRVKRHGDRSYYNCALPPPYVKPNAKAKDAGYGANSEITPAIAHLNAIPNPPVVNESTSAGQRLEDVRQLFYPDKDAEYVRPTRKNSHVSEKDHHDHEDEANGLRSEKPRSSSRRRHLESRPSHNDVQDHDENAGGGRRSSRSRGRDDHRRGLQILFDDERSQKDEEERIIDRLLIRYSKKSSTSEDGKVKRKSRSRHQDDEGPDLGQSTLSRQAEIRRPEGEFGVIPTRSISLPHEQPSAPPVTTQVFTRAATFQLDRSDAAKHVHPKLPDYDDLAARVAALRGGK</sequence>
<organism evidence="3 4">
    <name type="scientific">Trapa natans</name>
    <name type="common">Water chestnut</name>
    <dbReference type="NCBI Taxonomy" id="22666"/>
    <lineage>
        <taxon>Eukaryota</taxon>
        <taxon>Viridiplantae</taxon>
        <taxon>Streptophyta</taxon>
        <taxon>Embryophyta</taxon>
        <taxon>Tracheophyta</taxon>
        <taxon>Spermatophyta</taxon>
        <taxon>Magnoliopsida</taxon>
        <taxon>eudicotyledons</taxon>
        <taxon>Gunneridae</taxon>
        <taxon>Pentapetalae</taxon>
        <taxon>rosids</taxon>
        <taxon>malvids</taxon>
        <taxon>Myrtales</taxon>
        <taxon>Lythraceae</taxon>
        <taxon>Trapa</taxon>
    </lineage>
</organism>
<reference evidence="3 4" key="1">
    <citation type="journal article" date="2023" name="Hortic Res">
        <title>Pangenome of water caltrop reveals structural variations and asymmetric subgenome divergence after allopolyploidization.</title>
        <authorList>
            <person name="Zhang X."/>
            <person name="Chen Y."/>
            <person name="Wang L."/>
            <person name="Yuan Y."/>
            <person name="Fang M."/>
            <person name="Shi L."/>
            <person name="Lu R."/>
            <person name="Comes H.P."/>
            <person name="Ma Y."/>
            <person name="Chen Y."/>
            <person name="Huang G."/>
            <person name="Zhou Y."/>
            <person name="Zheng Z."/>
            <person name="Qiu Y."/>
        </authorList>
    </citation>
    <scope>NUCLEOTIDE SEQUENCE [LARGE SCALE GENOMIC DNA]</scope>
    <source>
        <strain evidence="3">F231</strain>
    </source>
</reference>
<comment type="similarity">
    <text evidence="1">Belongs to the IST1 family.</text>
</comment>
<feature type="compositionally biased region" description="Basic and acidic residues" evidence="2">
    <location>
        <begin position="522"/>
        <end position="544"/>
    </location>
</feature>
<evidence type="ECO:0000313" key="4">
    <source>
        <dbReference type="Proteomes" id="UP001346149"/>
    </source>
</evidence>
<dbReference type="GO" id="GO:0015031">
    <property type="term" value="P:protein transport"/>
    <property type="evidence" value="ECO:0007669"/>
    <property type="project" value="InterPro"/>
</dbReference>
<protein>
    <recommendedName>
        <fullName evidence="5">IST1-like protein</fullName>
    </recommendedName>
</protein>
<feature type="region of interest" description="Disordered" evidence="2">
    <location>
        <begin position="509"/>
        <end position="591"/>
    </location>
</feature>
<dbReference type="PANTHER" id="PTHR12161:SF14">
    <property type="entry name" value="REGULATOR OF VPS4 ACTIVITY IN THE MVB PATHWAY PROTEIN"/>
    <property type="match status" value="1"/>
</dbReference>
<comment type="caution">
    <text evidence="3">The sequence shown here is derived from an EMBL/GenBank/DDBJ whole genome shotgun (WGS) entry which is preliminary data.</text>
</comment>